<feature type="compositionally biased region" description="Gly residues" evidence="1">
    <location>
        <begin position="436"/>
        <end position="455"/>
    </location>
</feature>
<organism evidence="2 3">
    <name type="scientific">Folsomia candida</name>
    <name type="common">Springtail</name>
    <dbReference type="NCBI Taxonomy" id="158441"/>
    <lineage>
        <taxon>Eukaryota</taxon>
        <taxon>Metazoa</taxon>
        <taxon>Ecdysozoa</taxon>
        <taxon>Arthropoda</taxon>
        <taxon>Hexapoda</taxon>
        <taxon>Collembola</taxon>
        <taxon>Entomobryomorpha</taxon>
        <taxon>Isotomoidea</taxon>
        <taxon>Isotomidae</taxon>
        <taxon>Proisotominae</taxon>
        <taxon>Folsomia</taxon>
    </lineage>
</organism>
<gene>
    <name evidence="2" type="ORF">Fcan01_20023</name>
</gene>
<sequence length="467" mass="53040">MQAFPFRPRGLPGFHMLRKVPQNGFPVHLFQETHIFTEDNVAFVRYYCMASGKLEITDVYVVACENKENGWHYRVHFGGFRFNEDKTFPHYYCWHYADHLRDWIIRLEAQVPLPFKIPLLKNDPRNGEEDFVQYLDDLPPPTPDDEIYKFRGGNEHAIPLAEEEVGLRSACVAGEEKMLPTPSQVRQHFHNAATLIKERSSVALQWAGMRLLNCSKYKERDLEVIHDECVTDLRLAEAEGYFGSYHCYLLANELRLPGGYNGNRCGICRAENGQMRDEPKVSARMRADDDKFDDKSQYSSNILEHNRSMHNNANPANLQLSMLHKEQDASCVLMMSLGDNGVIFEEDLMAYKQDSNKESKSGSEYKFKLNTTKSRAQKLICNAPNPTHDVKENLRLPLEDLSLRDPDSESDGGRNDPDRAEQKVFGKRGGPRRGGHGTGRGNRGGNTGRGRGGSVKPGALSVDPNFE</sequence>
<comment type="caution">
    <text evidence="2">The sequence shown here is derived from an EMBL/GenBank/DDBJ whole genome shotgun (WGS) entry which is preliminary data.</text>
</comment>
<dbReference type="AlphaFoldDB" id="A0A226DJH3"/>
<feature type="region of interest" description="Disordered" evidence="1">
    <location>
        <begin position="382"/>
        <end position="467"/>
    </location>
</feature>
<evidence type="ECO:0000256" key="1">
    <source>
        <dbReference type="SAM" id="MobiDB-lite"/>
    </source>
</evidence>
<feature type="compositionally biased region" description="Basic and acidic residues" evidence="1">
    <location>
        <begin position="388"/>
        <end position="424"/>
    </location>
</feature>
<dbReference type="EMBL" id="LNIX01000018">
    <property type="protein sequence ID" value="OXA44994.1"/>
    <property type="molecule type" value="Genomic_DNA"/>
</dbReference>
<feature type="compositionally biased region" description="Basic residues" evidence="1">
    <location>
        <begin position="425"/>
        <end position="435"/>
    </location>
</feature>
<protein>
    <submittedName>
        <fullName evidence="2">Uncharacterized protein</fullName>
    </submittedName>
</protein>
<dbReference type="Proteomes" id="UP000198287">
    <property type="component" value="Unassembled WGS sequence"/>
</dbReference>
<proteinExistence type="predicted"/>
<evidence type="ECO:0000313" key="3">
    <source>
        <dbReference type="Proteomes" id="UP000198287"/>
    </source>
</evidence>
<reference evidence="2 3" key="1">
    <citation type="submission" date="2015-12" db="EMBL/GenBank/DDBJ databases">
        <title>The genome of Folsomia candida.</title>
        <authorList>
            <person name="Faddeeva A."/>
            <person name="Derks M.F."/>
            <person name="Anvar Y."/>
            <person name="Smit S."/>
            <person name="Van Straalen N."/>
            <person name="Roelofs D."/>
        </authorList>
    </citation>
    <scope>NUCLEOTIDE SEQUENCE [LARGE SCALE GENOMIC DNA]</scope>
    <source>
        <strain evidence="2 3">VU population</strain>
        <tissue evidence="2">Whole body</tissue>
    </source>
</reference>
<evidence type="ECO:0000313" key="2">
    <source>
        <dbReference type="EMBL" id="OXA44994.1"/>
    </source>
</evidence>
<keyword evidence="3" id="KW-1185">Reference proteome</keyword>
<name>A0A226DJH3_FOLCA</name>
<accession>A0A226DJH3</accession>